<evidence type="ECO:0000256" key="8">
    <source>
        <dbReference type="HAMAP-Rule" id="MF_02204"/>
    </source>
</evidence>
<feature type="domain" description="OmpA-like" evidence="10">
    <location>
        <begin position="63"/>
        <end position="174"/>
    </location>
</feature>
<evidence type="ECO:0000313" key="12">
    <source>
        <dbReference type="Proteomes" id="UP000259273"/>
    </source>
</evidence>
<dbReference type="GO" id="GO:0051301">
    <property type="term" value="P:cell division"/>
    <property type="evidence" value="ECO:0007669"/>
    <property type="project" value="UniProtKB-UniRule"/>
</dbReference>
<keyword evidence="7 8" id="KW-0131">Cell cycle</keyword>
<evidence type="ECO:0000256" key="4">
    <source>
        <dbReference type="ARBA" id="ARBA00023139"/>
    </source>
</evidence>
<evidence type="ECO:0000256" key="1">
    <source>
        <dbReference type="ARBA" id="ARBA00022618"/>
    </source>
</evidence>
<comment type="function">
    <text evidence="8">Part of the Tol-Pal system, which plays a role in outer membrane invagination during cell division and is important for maintaining outer membrane integrity.</text>
</comment>
<feature type="chain" id="PRO_5017582847" description="Peptidoglycan-associated lipoprotein" evidence="9">
    <location>
        <begin position="23"/>
        <end position="174"/>
    </location>
</feature>
<comment type="similarity">
    <text evidence="8">Belongs to the Pal lipoprotein family.</text>
</comment>
<dbReference type="PANTHER" id="PTHR30329:SF21">
    <property type="entry name" value="LIPOPROTEIN YIAD-RELATED"/>
    <property type="match status" value="1"/>
</dbReference>
<dbReference type="InterPro" id="IPR014169">
    <property type="entry name" value="Pal_lipo_C"/>
</dbReference>
<dbReference type="Pfam" id="PF00691">
    <property type="entry name" value="OmpA"/>
    <property type="match status" value="1"/>
</dbReference>
<dbReference type="NCBIfam" id="TIGR02802">
    <property type="entry name" value="Pal_lipo"/>
    <property type="match status" value="1"/>
</dbReference>
<dbReference type="PANTHER" id="PTHR30329">
    <property type="entry name" value="STATOR ELEMENT OF FLAGELLAR MOTOR COMPLEX"/>
    <property type="match status" value="1"/>
</dbReference>
<comment type="caution">
    <text evidence="11">The sequence shown here is derived from an EMBL/GenBank/DDBJ whole genome shotgun (WGS) entry which is preliminary data.</text>
</comment>
<dbReference type="HAMAP" id="MF_02204">
    <property type="entry name" value="Pal"/>
    <property type="match status" value="1"/>
</dbReference>
<dbReference type="InterPro" id="IPR006690">
    <property type="entry name" value="OMPA-like_CS"/>
</dbReference>
<sequence>MKQLTVAGKVLTLLFAAVFLVACSSKDTKDDSAAADAAAAEAAARSAAERAALEDAAMAEQRLQDAVAAVGNVFYFDYDSSTLKPQAQAALDAHIELLRTNDRSVRLEGHTDERGTREYNMALGERRANTVRDYMVVNGIASFRIETVSYGEEQPIAYGSGEANWSQNRRVELK</sequence>
<dbReference type="Proteomes" id="UP000259273">
    <property type="component" value="Unassembled WGS sequence"/>
</dbReference>
<keyword evidence="3 8" id="KW-0472">Membrane</keyword>
<evidence type="ECO:0000256" key="7">
    <source>
        <dbReference type="ARBA" id="ARBA00023306"/>
    </source>
</evidence>
<dbReference type="InterPro" id="IPR039001">
    <property type="entry name" value="Pal"/>
</dbReference>
<accession>A0A3C1KQ77</accession>
<dbReference type="CDD" id="cd07185">
    <property type="entry name" value="OmpA_C-like"/>
    <property type="match status" value="1"/>
</dbReference>
<dbReference type="InterPro" id="IPR006665">
    <property type="entry name" value="OmpA-like"/>
</dbReference>
<keyword evidence="2 8" id="KW-0732">Signal</keyword>
<dbReference type="Gene3D" id="3.30.1330.60">
    <property type="entry name" value="OmpA-like domain"/>
    <property type="match status" value="1"/>
</dbReference>
<dbReference type="InterPro" id="IPR006664">
    <property type="entry name" value="OMP_bac"/>
</dbReference>
<dbReference type="AlphaFoldDB" id="A0A3C1KQ77"/>
<dbReference type="PROSITE" id="PS51257">
    <property type="entry name" value="PROKAR_LIPOPROTEIN"/>
    <property type="match status" value="1"/>
</dbReference>
<evidence type="ECO:0000256" key="5">
    <source>
        <dbReference type="ARBA" id="ARBA00023237"/>
    </source>
</evidence>
<dbReference type="EMBL" id="DMND01000191">
    <property type="protein sequence ID" value="HAN28862.1"/>
    <property type="molecule type" value="Genomic_DNA"/>
</dbReference>
<organism evidence="11 12">
    <name type="scientific">Haliea salexigens</name>
    <dbReference type="NCBI Taxonomy" id="287487"/>
    <lineage>
        <taxon>Bacteria</taxon>
        <taxon>Pseudomonadati</taxon>
        <taxon>Pseudomonadota</taxon>
        <taxon>Gammaproteobacteria</taxon>
        <taxon>Cellvibrionales</taxon>
        <taxon>Halieaceae</taxon>
        <taxon>Haliea</taxon>
    </lineage>
</organism>
<dbReference type="PROSITE" id="PS01068">
    <property type="entry name" value="OMPA_1"/>
    <property type="match status" value="1"/>
</dbReference>
<comment type="subunit">
    <text evidence="8">The Tol-Pal system is composed of five core proteins: the inner membrane proteins TolA, TolQ and TolR, the periplasmic protein TolB and the outer membrane protein Pal. They form a network linking the inner and outer membranes and the peptidoglycan layer.</text>
</comment>
<evidence type="ECO:0000259" key="10">
    <source>
        <dbReference type="PROSITE" id="PS51123"/>
    </source>
</evidence>
<dbReference type="STRING" id="1121937.GCA_000423125_01998"/>
<evidence type="ECO:0000256" key="2">
    <source>
        <dbReference type="ARBA" id="ARBA00022729"/>
    </source>
</evidence>
<evidence type="ECO:0000256" key="6">
    <source>
        <dbReference type="ARBA" id="ARBA00023288"/>
    </source>
</evidence>
<keyword evidence="6 8" id="KW-0449">Lipoprotein</keyword>
<protein>
    <recommendedName>
        <fullName evidence="8">Peptidoglycan-associated lipoprotein</fullName>
        <shortName evidence="8">PAL</shortName>
    </recommendedName>
</protein>
<name>A0A3C1KQ77_9GAMM</name>
<reference evidence="11 12" key="1">
    <citation type="journal article" date="2018" name="Nat. Biotechnol.">
        <title>A standardized bacterial taxonomy based on genome phylogeny substantially revises the tree of life.</title>
        <authorList>
            <person name="Parks D.H."/>
            <person name="Chuvochina M."/>
            <person name="Waite D.W."/>
            <person name="Rinke C."/>
            <person name="Skarshewski A."/>
            <person name="Chaumeil P.A."/>
            <person name="Hugenholtz P."/>
        </authorList>
    </citation>
    <scope>NUCLEOTIDE SEQUENCE [LARGE SCALE GENOMIC DNA]</scope>
    <source>
        <strain evidence="11">UBA9158</strain>
    </source>
</reference>
<proteinExistence type="inferred from homology"/>
<evidence type="ECO:0000256" key="9">
    <source>
        <dbReference type="SAM" id="SignalP"/>
    </source>
</evidence>
<evidence type="ECO:0000256" key="3">
    <source>
        <dbReference type="ARBA" id="ARBA00023136"/>
    </source>
</evidence>
<keyword evidence="5 8" id="KW-0998">Cell outer membrane</keyword>
<dbReference type="PRINTS" id="PR01021">
    <property type="entry name" value="OMPADOMAIN"/>
</dbReference>
<dbReference type="SUPFAM" id="SSF103088">
    <property type="entry name" value="OmpA-like"/>
    <property type="match status" value="1"/>
</dbReference>
<dbReference type="InterPro" id="IPR036737">
    <property type="entry name" value="OmpA-like_sf"/>
</dbReference>
<keyword evidence="1 8" id="KW-0132">Cell division</keyword>
<dbReference type="InterPro" id="IPR050330">
    <property type="entry name" value="Bact_OuterMem_StrucFunc"/>
</dbReference>
<gene>
    <name evidence="8 11" type="primary">pal</name>
    <name evidence="11" type="ORF">DCP75_14280</name>
</gene>
<dbReference type="PROSITE" id="PS51123">
    <property type="entry name" value="OMPA_2"/>
    <property type="match status" value="1"/>
</dbReference>
<keyword evidence="4 8" id="KW-0564">Palmitate</keyword>
<feature type="signal peptide" evidence="9">
    <location>
        <begin position="1"/>
        <end position="22"/>
    </location>
</feature>
<evidence type="ECO:0000313" key="11">
    <source>
        <dbReference type="EMBL" id="HAN28862.1"/>
    </source>
</evidence>
<comment type="subcellular location">
    <subcellularLocation>
        <location evidence="8">Cell outer membrane</location>
        <topology evidence="8">Lipid-anchor</topology>
    </subcellularLocation>
</comment>
<dbReference type="GO" id="GO:0009279">
    <property type="term" value="C:cell outer membrane"/>
    <property type="evidence" value="ECO:0007669"/>
    <property type="project" value="UniProtKB-SubCell"/>
</dbReference>